<evidence type="ECO:0000256" key="6">
    <source>
        <dbReference type="ARBA" id="ARBA00022692"/>
    </source>
</evidence>
<keyword evidence="4" id="KW-0716">Sensory transduction</keyword>
<feature type="transmembrane region" description="Helical" evidence="17">
    <location>
        <begin position="183"/>
        <end position="204"/>
    </location>
</feature>
<dbReference type="PROSITE" id="PS00134">
    <property type="entry name" value="TRYPSIN_HIS"/>
    <property type="match status" value="1"/>
</dbReference>
<dbReference type="Gene3D" id="2.40.10.10">
    <property type="entry name" value="Trypsin-like serine proteases"/>
    <property type="match status" value="1"/>
</dbReference>
<keyword evidence="20" id="KW-1185">Reference proteome</keyword>
<dbReference type="PANTHER" id="PTHR24264:SF65">
    <property type="entry name" value="SRCR DOMAIN-CONTAINING PROTEIN"/>
    <property type="match status" value="1"/>
</dbReference>
<feature type="compositionally biased region" description="Low complexity" evidence="16">
    <location>
        <begin position="555"/>
        <end position="566"/>
    </location>
</feature>
<keyword evidence="3" id="KW-0964">Secreted</keyword>
<feature type="domain" description="Peptidase S1" evidence="18">
    <location>
        <begin position="638"/>
        <end position="883"/>
    </location>
</feature>
<dbReference type="SMART" id="SM00020">
    <property type="entry name" value="Tryp_SPc"/>
    <property type="match status" value="1"/>
</dbReference>
<protein>
    <recommendedName>
        <fullName evidence="18">Peptidase S1 domain-containing protein</fullName>
    </recommendedName>
</protein>
<keyword evidence="5 15" id="KW-0645">Protease</keyword>
<evidence type="ECO:0000256" key="2">
    <source>
        <dbReference type="ARBA" id="ARBA00004613"/>
    </source>
</evidence>
<name>A0A8S9XH37_APOLU</name>
<feature type="transmembrane region" description="Helical" evidence="17">
    <location>
        <begin position="54"/>
        <end position="76"/>
    </location>
</feature>
<keyword evidence="12" id="KW-1015">Disulfide bond</keyword>
<evidence type="ECO:0000313" key="19">
    <source>
        <dbReference type="EMBL" id="KAF6207919.1"/>
    </source>
</evidence>
<evidence type="ECO:0000256" key="15">
    <source>
        <dbReference type="RuleBase" id="RU363034"/>
    </source>
</evidence>
<evidence type="ECO:0000256" key="4">
    <source>
        <dbReference type="ARBA" id="ARBA00022606"/>
    </source>
</evidence>
<sequence>MDAAFDLANKVFLVISGDEKLKLFSVQRAFLNVLGFNWFAGGLNLPIPAFIKHVVFPVLNPIWMVTVAVLTLTYVFTHEVVTQTDFIIAINGYIVSMTFCAAAFKILIFLVLQKEFKKLFLMVEELGDLDMYAPSTKDHFFNCYMYVTLVLTNPCTWSLWHLIAHNDIPFKSQYPWGDDGVGYLLSFFFGIMAAVFCGLSHILVDTSFMMVIAGITLHVDKLSQSLSLLGKHRFKDSKIMSAGIDKHAQLLRVSQHLSTCYSNLFVGQSVYTVGHSCVLLFGAVHVESKVEVVMSQGTMLVTSYCQLLVYCYYGELLTSKFSDLVFDSYNNAWYDSDLQVKRALPKFSLMCHRHVSLRGFGKVIPSKSNWLHPGNHTKLLPEGGRIESESHRGTRVREPAGPVTSQFSPAPQTRRMRFPVVGIFVCLASLADAQYLLGLAEGEVCSDRSEGQWICTAYKQCTHVDLKVMRPTICSFQGKLPVICCPPKKKMSKAEMSCLKHTELCSELNLFRAAAGRSLRGRPLEWTADDDNDADVLEVPIESQTMSRDFENAKSTTQSTTSTTTSLPDDLKNSTDDSTGKDTEFVFVLSLRVCREGLRQSFKLEVDLSDTKDQFSMYTVEIPCPIKTAKPGEVHIAVVGGSESKSKTQRHMALIGYGPKNNIDWRCGGSLVSDQWVLSAAHCTKTVDVGPAGWARLGELDHSTTTDDARTQDRRIVQRINHPQYKEPLKYHDIALYKLESRVLFDQYVAPICLHTVFDIDEPKATVVGWGRTDFADDVSSRLMEVDITLIDNPECRRLYGSNDPTAPRGIDRLTMLCAGEKEGGKDACTGDSGGPMVINQAGTCLKKQVGITSFGRDCGLPNSPGIYTRVSSYVGWIESIVWP</sequence>
<evidence type="ECO:0000256" key="3">
    <source>
        <dbReference type="ARBA" id="ARBA00022525"/>
    </source>
</evidence>
<dbReference type="OrthoDB" id="6339452at2759"/>
<dbReference type="FunFam" id="2.40.10.10:FF:000047">
    <property type="entry name" value="Trypsin eta"/>
    <property type="match status" value="1"/>
</dbReference>
<dbReference type="GO" id="GO:0004252">
    <property type="term" value="F:serine-type endopeptidase activity"/>
    <property type="evidence" value="ECO:0007669"/>
    <property type="project" value="InterPro"/>
</dbReference>
<dbReference type="GO" id="GO:0016020">
    <property type="term" value="C:membrane"/>
    <property type="evidence" value="ECO:0007669"/>
    <property type="project" value="UniProtKB-SubCell"/>
</dbReference>
<dbReference type="Proteomes" id="UP000466442">
    <property type="component" value="Unassembled WGS sequence"/>
</dbReference>
<evidence type="ECO:0000256" key="7">
    <source>
        <dbReference type="ARBA" id="ARBA00022725"/>
    </source>
</evidence>
<evidence type="ECO:0000256" key="13">
    <source>
        <dbReference type="ARBA" id="ARBA00023170"/>
    </source>
</evidence>
<evidence type="ECO:0000256" key="9">
    <source>
        <dbReference type="ARBA" id="ARBA00022825"/>
    </source>
</evidence>
<dbReference type="EMBL" id="WIXP02000007">
    <property type="protein sequence ID" value="KAF6207919.1"/>
    <property type="molecule type" value="Genomic_DNA"/>
</dbReference>
<evidence type="ECO:0000256" key="17">
    <source>
        <dbReference type="SAM" id="Phobius"/>
    </source>
</evidence>
<evidence type="ECO:0000256" key="1">
    <source>
        <dbReference type="ARBA" id="ARBA00004141"/>
    </source>
</evidence>
<proteinExistence type="predicted"/>
<dbReference type="SUPFAM" id="SSF50494">
    <property type="entry name" value="Trypsin-like serine proteases"/>
    <property type="match status" value="1"/>
</dbReference>
<dbReference type="GO" id="GO:0004984">
    <property type="term" value="F:olfactory receptor activity"/>
    <property type="evidence" value="ECO:0007669"/>
    <property type="project" value="InterPro"/>
</dbReference>
<dbReference type="PANTHER" id="PTHR24264">
    <property type="entry name" value="TRYPSIN-RELATED"/>
    <property type="match status" value="1"/>
</dbReference>
<evidence type="ECO:0000256" key="14">
    <source>
        <dbReference type="ARBA" id="ARBA00023224"/>
    </source>
</evidence>
<organism evidence="19 20">
    <name type="scientific">Apolygus lucorum</name>
    <name type="common">Small green plant bug</name>
    <name type="synonym">Lygocoris lucorum</name>
    <dbReference type="NCBI Taxonomy" id="248454"/>
    <lineage>
        <taxon>Eukaryota</taxon>
        <taxon>Metazoa</taxon>
        <taxon>Ecdysozoa</taxon>
        <taxon>Arthropoda</taxon>
        <taxon>Hexapoda</taxon>
        <taxon>Insecta</taxon>
        <taxon>Pterygota</taxon>
        <taxon>Neoptera</taxon>
        <taxon>Paraneoptera</taxon>
        <taxon>Hemiptera</taxon>
        <taxon>Heteroptera</taxon>
        <taxon>Panheteroptera</taxon>
        <taxon>Cimicomorpha</taxon>
        <taxon>Miridae</taxon>
        <taxon>Mirini</taxon>
        <taxon>Apolygus</taxon>
    </lineage>
</organism>
<dbReference type="CDD" id="cd00190">
    <property type="entry name" value="Tryp_SPc"/>
    <property type="match status" value="1"/>
</dbReference>
<evidence type="ECO:0000256" key="8">
    <source>
        <dbReference type="ARBA" id="ARBA00022801"/>
    </source>
</evidence>
<evidence type="ECO:0000256" key="10">
    <source>
        <dbReference type="ARBA" id="ARBA00022989"/>
    </source>
</evidence>
<evidence type="ECO:0000256" key="5">
    <source>
        <dbReference type="ARBA" id="ARBA00022670"/>
    </source>
</evidence>
<accession>A0A8S9XH37</accession>
<dbReference type="InterPro" id="IPR004117">
    <property type="entry name" value="7tm6_olfct_rcpt"/>
</dbReference>
<dbReference type="GO" id="GO:0007165">
    <property type="term" value="P:signal transduction"/>
    <property type="evidence" value="ECO:0007669"/>
    <property type="project" value="UniProtKB-KW"/>
</dbReference>
<evidence type="ECO:0000256" key="11">
    <source>
        <dbReference type="ARBA" id="ARBA00023136"/>
    </source>
</evidence>
<dbReference type="InterPro" id="IPR033116">
    <property type="entry name" value="TRYPSIN_SER"/>
</dbReference>
<dbReference type="GO" id="GO:0005549">
    <property type="term" value="F:odorant binding"/>
    <property type="evidence" value="ECO:0007669"/>
    <property type="project" value="InterPro"/>
</dbReference>
<dbReference type="PROSITE" id="PS50240">
    <property type="entry name" value="TRYPSIN_DOM"/>
    <property type="match status" value="1"/>
</dbReference>
<feature type="transmembrane region" description="Helical" evidence="17">
    <location>
        <begin position="29"/>
        <end position="47"/>
    </location>
</feature>
<dbReference type="PROSITE" id="PS00135">
    <property type="entry name" value="TRYPSIN_SER"/>
    <property type="match status" value="1"/>
</dbReference>
<dbReference type="PRINTS" id="PR00722">
    <property type="entry name" value="CHYMOTRYPSIN"/>
</dbReference>
<keyword evidence="14" id="KW-0807">Transducer</keyword>
<dbReference type="Pfam" id="PF00089">
    <property type="entry name" value="Trypsin"/>
    <property type="match status" value="1"/>
</dbReference>
<dbReference type="InterPro" id="IPR009003">
    <property type="entry name" value="Peptidase_S1_PA"/>
</dbReference>
<dbReference type="GO" id="GO:0005615">
    <property type="term" value="C:extracellular space"/>
    <property type="evidence" value="ECO:0007669"/>
    <property type="project" value="TreeGrafter"/>
</dbReference>
<keyword evidence="13" id="KW-0675">Receptor</keyword>
<feature type="transmembrane region" description="Helical" evidence="17">
    <location>
        <begin position="88"/>
        <end position="112"/>
    </location>
</feature>
<keyword evidence="8 15" id="KW-0378">Hydrolase</keyword>
<comment type="caution">
    <text evidence="19">The sequence shown here is derived from an EMBL/GenBank/DDBJ whole genome shotgun (WGS) entry which is preliminary data.</text>
</comment>
<keyword evidence="9 15" id="KW-0720">Serine protease</keyword>
<gene>
    <name evidence="19" type="ORF">GE061_016368</name>
</gene>
<dbReference type="InterPro" id="IPR018114">
    <property type="entry name" value="TRYPSIN_HIS"/>
</dbReference>
<keyword evidence="6 17" id="KW-0812">Transmembrane</keyword>
<dbReference type="InterPro" id="IPR001254">
    <property type="entry name" value="Trypsin_dom"/>
</dbReference>
<dbReference type="GO" id="GO:0016485">
    <property type="term" value="P:protein processing"/>
    <property type="evidence" value="ECO:0007669"/>
    <property type="project" value="UniProtKB-ARBA"/>
</dbReference>
<keyword evidence="11 17" id="KW-0472">Membrane</keyword>
<keyword evidence="7" id="KW-0552">Olfaction</keyword>
<dbReference type="InterPro" id="IPR001314">
    <property type="entry name" value="Peptidase_S1A"/>
</dbReference>
<evidence type="ECO:0000259" key="18">
    <source>
        <dbReference type="PROSITE" id="PS50240"/>
    </source>
</evidence>
<evidence type="ECO:0000313" key="20">
    <source>
        <dbReference type="Proteomes" id="UP000466442"/>
    </source>
</evidence>
<evidence type="ECO:0000256" key="16">
    <source>
        <dbReference type="SAM" id="MobiDB-lite"/>
    </source>
</evidence>
<comment type="subcellular location">
    <subcellularLocation>
        <location evidence="1">Membrane</location>
        <topology evidence="1">Multi-pass membrane protein</topology>
    </subcellularLocation>
    <subcellularLocation>
        <location evidence="2">Secreted</location>
    </subcellularLocation>
</comment>
<dbReference type="InterPro" id="IPR043504">
    <property type="entry name" value="Peptidase_S1_PA_chymotrypsin"/>
</dbReference>
<evidence type="ECO:0000256" key="12">
    <source>
        <dbReference type="ARBA" id="ARBA00023157"/>
    </source>
</evidence>
<dbReference type="Pfam" id="PF02949">
    <property type="entry name" value="7tm_6"/>
    <property type="match status" value="1"/>
</dbReference>
<reference evidence="19" key="1">
    <citation type="journal article" date="2021" name="Mol. Ecol. Resour.">
        <title>Apolygus lucorum genome provides insights into omnivorousness and mesophyll feeding.</title>
        <authorList>
            <person name="Liu Y."/>
            <person name="Liu H."/>
            <person name="Wang H."/>
            <person name="Huang T."/>
            <person name="Liu B."/>
            <person name="Yang B."/>
            <person name="Yin L."/>
            <person name="Li B."/>
            <person name="Zhang Y."/>
            <person name="Zhang S."/>
            <person name="Jiang F."/>
            <person name="Zhang X."/>
            <person name="Ren Y."/>
            <person name="Wang B."/>
            <person name="Wang S."/>
            <person name="Lu Y."/>
            <person name="Wu K."/>
            <person name="Fan W."/>
            <person name="Wang G."/>
        </authorList>
    </citation>
    <scope>NUCLEOTIDE SEQUENCE</scope>
    <source>
        <strain evidence="19">12Hb</strain>
    </source>
</reference>
<feature type="region of interest" description="Disordered" evidence="16">
    <location>
        <begin position="547"/>
        <end position="576"/>
    </location>
</feature>
<feature type="transmembrane region" description="Helical" evidence="17">
    <location>
        <begin position="143"/>
        <end position="163"/>
    </location>
</feature>
<dbReference type="InterPro" id="IPR050127">
    <property type="entry name" value="Serine_Proteases_S1"/>
</dbReference>
<keyword evidence="10 17" id="KW-1133">Transmembrane helix</keyword>
<dbReference type="AlphaFoldDB" id="A0A8S9XH37"/>